<reference evidence="1 2" key="1">
    <citation type="submission" date="2024-06" db="EMBL/GenBank/DDBJ databases">
        <title>Genomics of switchgrass bacterial isolates.</title>
        <authorList>
            <person name="Shade A."/>
        </authorList>
    </citation>
    <scope>NUCLEOTIDE SEQUENCE [LARGE SCALE GENOMIC DNA]</scope>
    <source>
        <strain evidence="1 2">PvP084</strain>
    </source>
</reference>
<dbReference type="EMBL" id="JBEPNW010000008">
    <property type="protein sequence ID" value="MET3869929.1"/>
    <property type="molecule type" value="Genomic_DNA"/>
</dbReference>
<dbReference type="Proteomes" id="UP001549119">
    <property type="component" value="Unassembled WGS sequence"/>
</dbReference>
<gene>
    <name evidence="1" type="ORF">ABIC20_007314</name>
</gene>
<accession>A0ABV2NTR4</accession>
<name>A0ABV2NTR4_9HYPH</name>
<evidence type="ECO:0000313" key="1">
    <source>
        <dbReference type="EMBL" id="MET3869929.1"/>
    </source>
</evidence>
<proteinExistence type="predicted"/>
<evidence type="ECO:0000313" key="2">
    <source>
        <dbReference type="Proteomes" id="UP001549119"/>
    </source>
</evidence>
<organism evidence="1 2">
    <name type="scientific">Methylobacterium radiotolerans</name>
    <dbReference type="NCBI Taxonomy" id="31998"/>
    <lineage>
        <taxon>Bacteria</taxon>
        <taxon>Pseudomonadati</taxon>
        <taxon>Pseudomonadota</taxon>
        <taxon>Alphaproteobacteria</taxon>
        <taxon>Hyphomicrobiales</taxon>
        <taxon>Methylobacteriaceae</taxon>
        <taxon>Methylobacterium</taxon>
    </lineage>
</organism>
<sequence>MTIEDIVEMNEEGFRLRYILSRRVARWMRGMFATDIDD</sequence>
<protein>
    <submittedName>
        <fullName evidence="1">Uncharacterized protein</fullName>
    </submittedName>
</protein>
<keyword evidence="2" id="KW-1185">Reference proteome</keyword>
<comment type="caution">
    <text evidence="1">The sequence shown here is derived from an EMBL/GenBank/DDBJ whole genome shotgun (WGS) entry which is preliminary data.</text>
</comment>